<feature type="binding site" evidence="4">
    <location>
        <position position="127"/>
    </location>
    <ligand>
        <name>Zn(2+)</name>
        <dbReference type="ChEBI" id="CHEBI:29105"/>
    </ligand>
</feature>
<dbReference type="PROSITE" id="PS50305">
    <property type="entry name" value="SIRTUIN"/>
    <property type="match status" value="1"/>
</dbReference>
<proteinExistence type="inferred from homology"/>
<dbReference type="CDD" id="cd00296">
    <property type="entry name" value="SIR2"/>
    <property type="match status" value="1"/>
</dbReference>
<dbReference type="PANTHER" id="PTHR11085">
    <property type="entry name" value="NAD-DEPENDENT PROTEIN DEACYLASE SIRTUIN-5, MITOCHONDRIAL-RELATED"/>
    <property type="match status" value="1"/>
</dbReference>
<dbReference type="InterPro" id="IPR003000">
    <property type="entry name" value="Sirtuin"/>
</dbReference>
<dbReference type="GO" id="GO:0046872">
    <property type="term" value="F:metal ion binding"/>
    <property type="evidence" value="ECO:0007669"/>
    <property type="project" value="UniProtKB-KW"/>
</dbReference>
<feature type="binding site" evidence="4">
    <location>
        <position position="130"/>
    </location>
    <ligand>
        <name>Zn(2+)</name>
        <dbReference type="ChEBI" id="CHEBI:29105"/>
    </ligand>
</feature>
<dbReference type="Proteomes" id="UP000664132">
    <property type="component" value="Unassembled WGS sequence"/>
</dbReference>
<protein>
    <recommendedName>
        <fullName evidence="5">Deacetylase sirtuin-type domain-containing protein</fullName>
    </recommendedName>
</protein>
<dbReference type="GO" id="GO:0070403">
    <property type="term" value="F:NAD+ binding"/>
    <property type="evidence" value="ECO:0007669"/>
    <property type="project" value="InterPro"/>
</dbReference>
<feature type="binding site" evidence="4">
    <location>
        <position position="152"/>
    </location>
    <ligand>
        <name>Zn(2+)</name>
        <dbReference type="ChEBI" id="CHEBI:29105"/>
    </ligand>
</feature>
<keyword evidence="7" id="KW-1185">Reference proteome</keyword>
<dbReference type="Pfam" id="PF02146">
    <property type="entry name" value="SIR2"/>
    <property type="match status" value="1"/>
</dbReference>
<keyword evidence="3" id="KW-0520">NAD</keyword>
<dbReference type="AlphaFoldDB" id="A0A8H8BVM8"/>
<dbReference type="EMBL" id="JAFJYH010000007">
    <property type="protein sequence ID" value="KAG4425795.1"/>
    <property type="molecule type" value="Genomic_DNA"/>
</dbReference>
<dbReference type="InterPro" id="IPR029035">
    <property type="entry name" value="DHS-like_NAD/FAD-binding_dom"/>
</dbReference>
<name>A0A8H8BVM8_9HELO</name>
<evidence type="ECO:0000256" key="2">
    <source>
        <dbReference type="ARBA" id="ARBA00022679"/>
    </source>
</evidence>
<feature type="binding site" evidence="4">
    <location>
        <position position="148"/>
    </location>
    <ligand>
        <name>Zn(2+)</name>
        <dbReference type="ChEBI" id="CHEBI:29105"/>
    </ligand>
</feature>
<dbReference type="OrthoDB" id="2919105at2759"/>
<dbReference type="InterPro" id="IPR050134">
    <property type="entry name" value="NAD-dep_sirtuin_deacylases"/>
</dbReference>
<evidence type="ECO:0000259" key="5">
    <source>
        <dbReference type="PROSITE" id="PS50305"/>
    </source>
</evidence>
<sequence>MAGTREALAQALGTCQKIVIISGAGISVNAGIPDFESARLSSPAFLDAFFQSPTEQSQLNSFTNSIYTHTSSTTFQPSETHVWMDRLAQQGRLMRHYTQNIDRIEYFLPSLDSKTVRLHGRVDRARCARCNWTCDIEPTAFQSKAMGCEGPCLSRQQARELRGKRSIGVGLLRPDVLLYGGMNPAEEEIFTCLEEDIRRRPDLVIVVGTRLLIPSARDLAKGLCDRTLETGGKTVWVNKSPKSCGLNFSLVWQGDCDDFAALD</sequence>
<dbReference type="GO" id="GO:0017136">
    <property type="term" value="F:histone deacetylase activity, NAD-dependent"/>
    <property type="evidence" value="ECO:0007669"/>
    <property type="project" value="TreeGrafter"/>
</dbReference>
<reference evidence="6" key="1">
    <citation type="submission" date="2021-02" db="EMBL/GenBank/DDBJ databases">
        <title>Genome sequence Cadophora malorum strain M34.</title>
        <authorList>
            <person name="Stefanovic E."/>
            <person name="Vu D."/>
            <person name="Scully C."/>
            <person name="Dijksterhuis J."/>
            <person name="Roader J."/>
            <person name="Houbraken J."/>
        </authorList>
    </citation>
    <scope>NUCLEOTIDE SEQUENCE</scope>
    <source>
        <strain evidence="6">M34</strain>
    </source>
</reference>
<dbReference type="InterPro" id="IPR026590">
    <property type="entry name" value="Ssirtuin_cat_dom"/>
</dbReference>
<comment type="caution">
    <text evidence="6">The sequence shown here is derived from an EMBL/GenBank/DDBJ whole genome shotgun (WGS) entry which is preliminary data.</text>
</comment>
<organism evidence="6 7">
    <name type="scientific">Cadophora malorum</name>
    <dbReference type="NCBI Taxonomy" id="108018"/>
    <lineage>
        <taxon>Eukaryota</taxon>
        <taxon>Fungi</taxon>
        <taxon>Dikarya</taxon>
        <taxon>Ascomycota</taxon>
        <taxon>Pezizomycotina</taxon>
        <taxon>Leotiomycetes</taxon>
        <taxon>Helotiales</taxon>
        <taxon>Ploettnerulaceae</taxon>
        <taxon>Cadophora</taxon>
    </lineage>
</organism>
<evidence type="ECO:0000313" key="6">
    <source>
        <dbReference type="EMBL" id="KAG4425795.1"/>
    </source>
</evidence>
<dbReference type="GO" id="GO:0031934">
    <property type="term" value="C:mating-type region heterochromatin"/>
    <property type="evidence" value="ECO:0007669"/>
    <property type="project" value="TreeGrafter"/>
</dbReference>
<comment type="similarity">
    <text evidence="1">Belongs to the sirtuin family. Class I subfamily.</text>
</comment>
<dbReference type="Gene3D" id="3.30.1600.10">
    <property type="entry name" value="SIR2/SIRT2 'Small Domain"/>
    <property type="match status" value="1"/>
</dbReference>
<dbReference type="GO" id="GO:0000122">
    <property type="term" value="P:negative regulation of transcription by RNA polymerase II"/>
    <property type="evidence" value="ECO:0007669"/>
    <property type="project" value="TreeGrafter"/>
</dbReference>
<dbReference type="GO" id="GO:0005634">
    <property type="term" value="C:nucleus"/>
    <property type="evidence" value="ECO:0007669"/>
    <property type="project" value="TreeGrafter"/>
</dbReference>
<evidence type="ECO:0000256" key="4">
    <source>
        <dbReference type="PROSITE-ProRule" id="PRU00236"/>
    </source>
</evidence>
<keyword evidence="4" id="KW-0479">Metal-binding</keyword>
<keyword evidence="4" id="KW-0862">Zinc</keyword>
<dbReference type="GO" id="GO:1990414">
    <property type="term" value="P:replication-born double-strand break repair via sister chromatid exchange"/>
    <property type="evidence" value="ECO:0007669"/>
    <property type="project" value="TreeGrafter"/>
</dbReference>
<dbReference type="PANTHER" id="PTHR11085:SF15">
    <property type="entry name" value="NAD-DEPENDENT HISTONE DEACETYLASE HST4"/>
    <property type="match status" value="1"/>
</dbReference>
<evidence type="ECO:0000256" key="1">
    <source>
        <dbReference type="ARBA" id="ARBA00006924"/>
    </source>
</evidence>
<dbReference type="SUPFAM" id="SSF52467">
    <property type="entry name" value="DHS-like NAD/FAD-binding domain"/>
    <property type="match status" value="1"/>
</dbReference>
<dbReference type="GO" id="GO:0031508">
    <property type="term" value="P:pericentric heterochromatin formation"/>
    <property type="evidence" value="ECO:0007669"/>
    <property type="project" value="TreeGrafter"/>
</dbReference>
<evidence type="ECO:0000256" key="3">
    <source>
        <dbReference type="ARBA" id="ARBA00023027"/>
    </source>
</evidence>
<feature type="active site" description="Proton acceptor" evidence="4">
    <location>
        <position position="119"/>
    </location>
</feature>
<evidence type="ECO:0000313" key="7">
    <source>
        <dbReference type="Proteomes" id="UP000664132"/>
    </source>
</evidence>
<gene>
    <name evidence="6" type="ORF">IFR04_001002</name>
</gene>
<keyword evidence="2" id="KW-0808">Transferase</keyword>
<feature type="domain" description="Deacetylase sirtuin-type" evidence="5">
    <location>
        <begin position="1"/>
        <end position="263"/>
    </location>
</feature>
<dbReference type="Gene3D" id="3.40.50.1220">
    <property type="entry name" value="TPP-binding domain"/>
    <property type="match status" value="1"/>
</dbReference>
<dbReference type="GO" id="GO:0006282">
    <property type="term" value="P:regulation of DNA repair"/>
    <property type="evidence" value="ECO:0007669"/>
    <property type="project" value="TreeGrafter"/>
</dbReference>
<accession>A0A8H8BVM8</accession>
<dbReference type="InterPro" id="IPR026591">
    <property type="entry name" value="Sirtuin_cat_small_dom_sf"/>
</dbReference>